<feature type="binding site" evidence="6">
    <location>
        <position position="549"/>
    </location>
    <ligand>
        <name>Mg(2+)</name>
        <dbReference type="ChEBI" id="CHEBI:18420"/>
    </ligand>
</feature>
<feature type="modified residue" description="N6-acetyllysine" evidence="6">
    <location>
        <position position="628"/>
    </location>
</feature>
<evidence type="ECO:0000256" key="5">
    <source>
        <dbReference type="ARBA" id="ARBA00022990"/>
    </source>
</evidence>
<dbReference type="PANTHER" id="PTHR24095:SF14">
    <property type="entry name" value="ACETYL-COENZYME A SYNTHETASE 1"/>
    <property type="match status" value="1"/>
</dbReference>
<feature type="domain" description="AMP-dependent synthetase/ligase" evidence="7">
    <location>
        <begin position="100"/>
        <end position="490"/>
    </location>
</feature>
<keyword evidence="6" id="KW-0460">Magnesium</keyword>
<keyword evidence="4 6" id="KW-0067">ATP-binding</keyword>
<feature type="binding site" evidence="6">
    <location>
        <position position="323"/>
    </location>
    <ligand>
        <name>CoA</name>
        <dbReference type="ChEBI" id="CHEBI:57287"/>
    </ligand>
</feature>
<dbReference type="GO" id="GO:0003987">
    <property type="term" value="F:acetate-CoA ligase activity"/>
    <property type="evidence" value="ECO:0007669"/>
    <property type="project" value="UniProtKB-EC"/>
</dbReference>
<dbReference type="InterPro" id="IPR025110">
    <property type="entry name" value="AMP-bd_C"/>
</dbReference>
<comment type="catalytic activity">
    <reaction evidence="6">
        <text>acetate + ATP + CoA = acetyl-CoA + AMP + diphosphate</text>
        <dbReference type="Rhea" id="RHEA:23176"/>
        <dbReference type="ChEBI" id="CHEBI:30089"/>
        <dbReference type="ChEBI" id="CHEBI:30616"/>
        <dbReference type="ChEBI" id="CHEBI:33019"/>
        <dbReference type="ChEBI" id="CHEBI:57287"/>
        <dbReference type="ChEBI" id="CHEBI:57288"/>
        <dbReference type="ChEBI" id="CHEBI:456215"/>
        <dbReference type="EC" id="6.2.1.1"/>
    </reaction>
</comment>
<dbReference type="EMBL" id="SMNA01000013">
    <property type="protein sequence ID" value="TDE89247.1"/>
    <property type="molecule type" value="Genomic_DNA"/>
</dbReference>
<comment type="cofactor">
    <cofactor evidence="6">
        <name>Mg(2+)</name>
        <dbReference type="ChEBI" id="CHEBI:18420"/>
    </cofactor>
</comment>
<evidence type="ECO:0000313" key="10">
    <source>
        <dbReference type="EMBL" id="TDE89247.1"/>
    </source>
</evidence>
<comment type="function">
    <text evidence="6">Catalyzes the conversion of acetate into acetyl-CoA (AcCoA), an essential intermediate at the junction of anabolic and catabolic pathways. AcsA undergoes a two-step reaction. In the first half reaction, AcsA combines acetate with ATP to form acetyl-adenylate (AcAMP) intermediate. In the second half reaction, it can then transfer the acetyl group from AcAMP to the sulfhydryl group of CoA, forming the product AcCoA.</text>
</comment>
<accession>A0ABY2DY59</accession>
<name>A0ABY2DY59_9MICO</name>
<dbReference type="Gene3D" id="3.40.50.12780">
    <property type="entry name" value="N-terminal domain of ligase-like"/>
    <property type="match status" value="1"/>
</dbReference>
<dbReference type="NCBIfam" id="NF001208">
    <property type="entry name" value="PRK00174.1"/>
    <property type="match status" value="1"/>
</dbReference>
<feature type="binding site" evidence="6">
    <location>
        <begin position="423"/>
        <end position="428"/>
    </location>
    <ligand>
        <name>ATP</name>
        <dbReference type="ChEBI" id="CHEBI:30616"/>
    </ligand>
</feature>
<dbReference type="SUPFAM" id="SSF56801">
    <property type="entry name" value="Acetyl-CoA synthetase-like"/>
    <property type="match status" value="1"/>
</dbReference>
<dbReference type="Pfam" id="PF16177">
    <property type="entry name" value="ACAS_N"/>
    <property type="match status" value="1"/>
</dbReference>
<feature type="domain" description="AMP-binding enzyme C-terminal" evidence="8">
    <location>
        <begin position="543"/>
        <end position="628"/>
    </location>
</feature>
<sequence length="669" mass="72223">MLLGGTVTDQHSPALENLLSETRSFPPSAEFAARANAQPELYERAAADRLGFWADQARNYLTWSKPFTEVLDFSGAPTARWFADGQLNAAYNAVDRHVEAGHGDRVAILFEGEPGDTRSLTYADLKDEVSRAANALGALGVSTGDRVAIYLPMIPEAVIAMLACARIGATHSVVFGGFSAEALFSRITDADAKLVITADGGYRRGKPSALKPAVDEALTKGATNVTNVLVVARTEQDVAWTDGRDVWWHEALAGASTEHTPVPVDAEHPLFILYTSGTTGKPKGILHTTGGYLTQCAYTHSVVFDLKPETDVYWCTADVGWVTGHSYVTYGPLINGATQVLYEGTPDTPHKGRWWEIVAKYQVTILYTAPTAIRTCMKWGEQVPAEFDLSSLRVLGSVGEPINPEAWMWYRRVIGADRTPIVDTWWQTETGAIMISPLPGVTAARPGSAQTPLPGISADIWNDAGEPVGKGGGGYLVLDEPWPSMLRGIWGDPERFKDTYWSRFPGTYFAGDGAKYDEDGNIWLLGRVDDVMNVSGHRLSTTEIESALVSHDWVAEAAVVGASDDTTGQAVVAFVILRGEAVERADEAGEGHDVVAELRNHVAKEIGPIAKPRSILVVAELPKTRSGKIMRRLLRDVAEHRPVGDVTTLADTSVMDLISSGLNAAPAAD</sequence>
<feature type="binding site" evidence="6">
    <location>
        <begin position="399"/>
        <end position="401"/>
    </location>
    <ligand>
        <name>ATP</name>
        <dbReference type="ChEBI" id="CHEBI:30616"/>
    </ligand>
</feature>
<evidence type="ECO:0000256" key="2">
    <source>
        <dbReference type="ARBA" id="ARBA00022598"/>
    </source>
</evidence>
<keyword evidence="2 6" id="KW-0436">Ligase</keyword>
<feature type="binding site" evidence="6">
    <location>
        <position position="551"/>
    </location>
    <ligand>
        <name>Mg(2+)</name>
        <dbReference type="ChEBI" id="CHEBI:18420"/>
    </ligand>
</feature>
<evidence type="ECO:0000259" key="8">
    <source>
        <dbReference type="Pfam" id="PF13193"/>
    </source>
</evidence>
<dbReference type="Pfam" id="PF13193">
    <property type="entry name" value="AMP-binding_C"/>
    <property type="match status" value="1"/>
</dbReference>
<keyword evidence="3 6" id="KW-0547">Nucleotide-binding</keyword>
<dbReference type="EC" id="6.2.1.1" evidence="6"/>
<proteinExistence type="inferred from homology"/>
<dbReference type="Gene3D" id="3.30.300.30">
    <property type="match status" value="1"/>
</dbReference>
<dbReference type="NCBIfam" id="TIGR02188">
    <property type="entry name" value="Ac_CoA_lig_AcsA"/>
    <property type="match status" value="1"/>
</dbReference>
<feature type="binding site" evidence="6">
    <location>
        <position position="527"/>
    </location>
    <ligand>
        <name>ATP</name>
        <dbReference type="ChEBI" id="CHEBI:30616"/>
    </ligand>
</feature>
<evidence type="ECO:0000256" key="6">
    <source>
        <dbReference type="HAMAP-Rule" id="MF_01123"/>
    </source>
</evidence>
<evidence type="ECO:0000259" key="9">
    <source>
        <dbReference type="Pfam" id="PF16177"/>
    </source>
</evidence>
<dbReference type="Pfam" id="PF00501">
    <property type="entry name" value="AMP-binding"/>
    <property type="match status" value="1"/>
</dbReference>
<dbReference type="InterPro" id="IPR020845">
    <property type="entry name" value="AMP-binding_CS"/>
</dbReference>
<dbReference type="HAMAP" id="MF_01123">
    <property type="entry name" value="Ac_CoA_synth"/>
    <property type="match status" value="1"/>
</dbReference>
<evidence type="ECO:0000256" key="3">
    <source>
        <dbReference type="ARBA" id="ARBA00022741"/>
    </source>
</evidence>
<evidence type="ECO:0000256" key="4">
    <source>
        <dbReference type="ARBA" id="ARBA00022840"/>
    </source>
</evidence>
<dbReference type="InterPro" id="IPR045851">
    <property type="entry name" value="AMP-bd_C_sf"/>
</dbReference>
<keyword evidence="11" id="KW-1185">Reference proteome</keyword>
<feature type="binding site" evidence="6">
    <location>
        <position position="535"/>
    </location>
    <ligand>
        <name>CoA</name>
        <dbReference type="ChEBI" id="CHEBI:57287"/>
    </ligand>
</feature>
<dbReference type="CDD" id="cd05966">
    <property type="entry name" value="ACS"/>
    <property type="match status" value="1"/>
</dbReference>
<feature type="binding site" evidence="6">
    <location>
        <position position="538"/>
    </location>
    <ligand>
        <name>ATP</name>
        <dbReference type="ChEBI" id="CHEBI:30616"/>
    </ligand>
</feature>
<dbReference type="PROSITE" id="PS00455">
    <property type="entry name" value="AMP_BINDING"/>
    <property type="match status" value="1"/>
</dbReference>
<comment type="caution">
    <text evidence="10">The sequence shown here is derived from an EMBL/GenBank/DDBJ whole genome shotgun (WGS) entry which is preliminary data.</text>
</comment>
<dbReference type="PANTHER" id="PTHR24095">
    <property type="entry name" value="ACETYL-COENZYME A SYNTHETASE"/>
    <property type="match status" value="1"/>
</dbReference>
<protein>
    <recommendedName>
        <fullName evidence="6">Acetyl-coenzyme A synthetase</fullName>
        <shortName evidence="6">AcCoA synthetase</shortName>
        <shortName evidence="6">Acs</shortName>
        <ecNumber evidence="6">6.2.1.1</ecNumber>
    </recommendedName>
    <alternativeName>
        <fullName evidence="6">Acetate--CoA ligase</fullName>
    </alternativeName>
    <alternativeName>
        <fullName evidence="6">Acyl-activating enzyme</fullName>
    </alternativeName>
</protein>
<gene>
    <name evidence="10" type="primary">acs</name>
    <name evidence="6" type="synonym">acsA</name>
    <name evidence="10" type="ORF">EXU48_21240</name>
</gene>
<evidence type="ECO:0000259" key="7">
    <source>
        <dbReference type="Pfam" id="PF00501"/>
    </source>
</evidence>
<feature type="domain" description="Acetyl-coenzyme A synthetase N-terminal" evidence="9">
    <location>
        <begin position="40"/>
        <end position="93"/>
    </location>
</feature>
<comment type="similarity">
    <text evidence="1 6">Belongs to the ATP-dependent AMP-binding enzyme family.</text>
</comment>
<feature type="binding site" evidence="6">
    <location>
        <begin position="203"/>
        <end position="206"/>
    </location>
    <ligand>
        <name>CoA</name>
        <dbReference type="ChEBI" id="CHEBI:57287"/>
    </ligand>
</feature>
<organism evidence="10 11">
    <name type="scientific">Occultella glacieicola</name>
    <dbReference type="NCBI Taxonomy" id="2518684"/>
    <lineage>
        <taxon>Bacteria</taxon>
        <taxon>Bacillati</taxon>
        <taxon>Actinomycetota</taxon>
        <taxon>Actinomycetes</taxon>
        <taxon>Micrococcales</taxon>
        <taxon>Ruaniaceae</taxon>
        <taxon>Occultella</taxon>
    </lineage>
</organism>
<keyword evidence="6" id="KW-0479">Metal-binding</keyword>
<dbReference type="InterPro" id="IPR011904">
    <property type="entry name" value="Ac_CoA_lig"/>
</dbReference>
<comment type="caution">
    <text evidence="6">Lacks conserved residue(s) required for the propagation of feature annotation.</text>
</comment>
<feature type="binding site" evidence="6">
    <location>
        <position position="554"/>
    </location>
    <ligand>
        <name>Mg(2+)</name>
        <dbReference type="ChEBI" id="CHEBI:18420"/>
    </ligand>
</feature>
<dbReference type="InterPro" id="IPR032387">
    <property type="entry name" value="ACAS_N"/>
</dbReference>
<comment type="PTM">
    <text evidence="6">Acetylated. Deacetylation by the SIR2-homolog deacetylase activates the enzyme.</text>
</comment>
<reference evidence="10 11" key="1">
    <citation type="submission" date="2019-03" db="EMBL/GenBank/DDBJ databases">
        <title>Genomic features of bacteria from cold environments.</title>
        <authorList>
            <person name="Shen L."/>
        </authorList>
    </citation>
    <scope>NUCLEOTIDE SEQUENCE [LARGE SCALE GENOMIC DNA]</scope>
    <source>
        <strain evidence="11">T3246-1</strain>
    </source>
</reference>
<dbReference type="Proteomes" id="UP000504882">
    <property type="component" value="Unassembled WGS sequence"/>
</dbReference>
<dbReference type="InterPro" id="IPR042099">
    <property type="entry name" value="ANL_N_sf"/>
</dbReference>
<keyword evidence="5 6" id="KW-0007">Acetylation</keyword>
<evidence type="ECO:0000256" key="1">
    <source>
        <dbReference type="ARBA" id="ARBA00006432"/>
    </source>
</evidence>
<feature type="binding site" evidence="6">
    <location>
        <position position="512"/>
    </location>
    <ligand>
        <name>ATP</name>
        <dbReference type="ChEBI" id="CHEBI:30616"/>
    </ligand>
</feature>
<evidence type="ECO:0000313" key="11">
    <source>
        <dbReference type="Proteomes" id="UP000504882"/>
    </source>
</evidence>
<dbReference type="InterPro" id="IPR000873">
    <property type="entry name" value="AMP-dep_synth/lig_dom"/>
</dbReference>